<keyword evidence="3" id="KW-1185">Reference proteome</keyword>
<dbReference type="GO" id="GO:0004029">
    <property type="term" value="F:aldehyde dehydrogenase (NAD+) activity"/>
    <property type="evidence" value="ECO:0007669"/>
    <property type="project" value="EnsemblFungi"/>
</dbReference>
<keyword evidence="1" id="KW-0560">Oxidoreductase</keyword>
<organism evidence="2 3">
    <name type="scientific">Wickerhamomyces anomalus (strain ATCC 58044 / CBS 1984 / NCYC 433 / NRRL Y-366-8)</name>
    <name type="common">Yeast</name>
    <name type="synonym">Hansenula anomala</name>
    <dbReference type="NCBI Taxonomy" id="683960"/>
    <lineage>
        <taxon>Eukaryota</taxon>
        <taxon>Fungi</taxon>
        <taxon>Dikarya</taxon>
        <taxon>Ascomycota</taxon>
        <taxon>Saccharomycotina</taxon>
        <taxon>Saccharomycetes</taxon>
        <taxon>Phaffomycetales</taxon>
        <taxon>Wickerhamomycetaceae</taxon>
        <taxon>Wickerhamomyces</taxon>
    </lineage>
</organism>
<dbReference type="Gene3D" id="3.40.50.720">
    <property type="entry name" value="NAD(P)-binding Rossmann-like Domain"/>
    <property type="match status" value="1"/>
</dbReference>
<gene>
    <name evidence="2" type="ORF">WICANDRAFT_86376</name>
</gene>
<dbReference type="SUPFAM" id="SSF51735">
    <property type="entry name" value="NAD(P)-binding Rossmann-fold domains"/>
    <property type="match status" value="1"/>
</dbReference>
<dbReference type="STRING" id="683960.A0A1E3NTY5"/>
<reference evidence="2 3" key="1">
    <citation type="journal article" date="2016" name="Proc. Natl. Acad. Sci. U.S.A.">
        <title>Comparative genomics of biotechnologically important yeasts.</title>
        <authorList>
            <person name="Riley R."/>
            <person name="Haridas S."/>
            <person name="Wolfe K.H."/>
            <person name="Lopes M.R."/>
            <person name="Hittinger C.T."/>
            <person name="Goeker M."/>
            <person name="Salamov A.A."/>
            <person name="Wisecaver J.H."/>
            <person name="Long T.M."/>
            <person name="Calvey C.H."/>
            <person name="Aerts A.L."/>
            <person name="Barry K.W."/>
            <person name="Choi C."/>
            <person name="Clum A."/>
            <person name="Coughlan A.Y."/>
            <person name="Deshpande S."/>
            <person name="Douglass A.P."/>
            <person name="Hanson S.J."/>
            <person name="Klenk H.-P."/>
            <person name="LaButti K.M."/>
            <person name="Lapidus A."/>
            <person name="Lindquist E.A."/>
            <person name="Lipzen A.M."/>
            <person name="Meier-Kolthoff J.P."/>
            <person name="Ohm R.A."/>
            <person name="Otillar R.P."/>
            <person name="Pangilinan J.L."/>
            <person name="Peng Y."/>
            <person name="Rokas A."/>
            <person name="Rosa C.A."/>
            <person name="Scheuner C."/>
            <person name="Sibirny A.A."/>
            <person name="Slot J.C."/>
            <person name="Stielow J.B."/>
            <person name="Sun H."/>
            <person name="Kurtzman C.P."/>
            <person name="Blackwell M."/>
            <person name="Grigoriev I.V."/>
            <person name="Jeffries T.W."/>
        </authorList>
    </citation>
    <scope>NUCLEOTIDE SEQUENCE [LARGE SCALE GENOMIC DNA]</scope>
    <source>
        <strain evidence="3">ATCC 58044 / CBS 1984 / NCYC 433 / NRRL Y-366-8</strain>
    </source>
</reference>
<evidence type="ECO:0000313" key="3">
    <source>
        <dbReference type="Proteomes" id="UP000094112"/>
    </source>
</evidence>
<sequence length="261" mass="28749">MSEWLSRKVNELKLSPLDVLIVGGTGGLGRAIGKTLASCGASVTVVGQTFRDEDVPNIKFVKADLSSIERSKGVAKALDVSQTDIVIFTTGIFANSKRQETDEGIEKDLAVSYLNRLAMTNIIAPKLKSSVNSFGFHPRVFFIGFPGKGQLGDLEDLNQEKKYNYYTAHMNTVAGNEALVVNSKDKFKNVKFYGLNPGIVKTNIRDNLFGKGSYLSSSIETVIGWFTYTPEQYASNMVPLLVAPELEKPLESVETFLVYYH</sequence>
<dbReference type="PANTHER" id="PTHR47534:SF3">
    <property type="entry name" value="ALCOHOL DEHYDROGENASE-LIKE C-TERMINAL DOMAIN-CONTAINING PROTEIN"/>
    <property type="match status" value="1"/>
</dbReference>
<evidence type="ECO:0008006" key="4">
    <source>
        <dbReference type="Google" id="ProtNLM"/>
    </source>
</evidence>
<dbReference type="OrthoDB" id="2898509at2759"/>
<name>A0A1E3NTY5_WICAA</name>
<dbReference type="GeneID" id="30203286"/>
<dbReference type="InterPro" id="IPR002347">
    <property type="entry name" value="SDR_fam"/>
</dbReference>
<protein>
    <recommendedName>
        <fullName evidence="4">Oxidoreductase</fullName>
    </recommendedName>
</protein>
<accession>A0A1E3NTY5</accession>
<evidence type="ECO:0000256" key="1">
    <source>
        <dbReference type="ARBA" id="ARBA00023002"/>
    </source>
</evidence>
<dbReference type="PRINTS" id="PR00081">
    <property type="entry name" value="GDHRDH"/>
</dbReference>
<dbReference type="EMBL" id="KV454231">
    <property type="protein sequence ID" value="ODQ56645.1"/>
    <property type="molecule type" value="Genomic_DNA"/>
</dbReference>
<dbReference type="InterPro" id="IPR036291">
    <property type="entry name" value="NAD(P)-bd_dom_sf"/>
</dbReference>
<dbReference type="GO" id="GO:0005783">
    <property type="term" value="C:endoplasmic reticulum"/>
    <property type="evidence" value="ECO:0007669"/>
    <property type="project" value="EnsemblFungi"/>
</dbReference>
<evidence type="ECO:0000313" key="2">
    <source>
        <dbReference type="EMBL" id="ODQ56645.1"/>
    </source>
</evidence>
<dbReference type="Proteomes" id="UP000094112">
    <property type="component" value="Unassembled WGS sequence"/>
</dbReference>
<proteinExistence type="predicted"/>
<dbReference type="RefSeq" id="XP_019035852.1">
    <property type="nucleotide sequence ID" value="XM_019186040.1"/>
</dbReference>
<dbReference type="AlphaFoldDB" id="A0A1E3NTY5"/>
<dbReference type="PANTHER" id="PTHR47534">
    <property type="entry name" value="YALI0E05731P"/>
    <property type="match status" value="1"/>
</dbReference>
<dbReference type="GO" id="GO:1901426">
    <property type="term" value="P:response to furfural"/>
    <property type="evidence" value="ECO:0007669"/>
    <property type="project" value="EnsemblFungi"/>
</dbReference>
<dbReference type="InterPro" id="IPR052228">
    <property type="entry name" value="Sec_Metab_Biosynth_Oxidored"/>
</dbReference>